<name>A0A0F9MBM4_9ZZZZ</name>
<evidence type="ECO:0000256" key="1">
    <source>
        <dbReference type="SAM" id="MobiDB-lite"/>
    </source>
</evidence>
<dbReference type="AlphaFoldDB" id="A0A0F9MBM4"/>
<sequence>MAMTEDLLERVPEDFRQVFAEVVALTDAFCKTHLDEDYQQLCRDMAVAICQEDLPVKRGRPASWASGIVNALGRVNCLSDPSQKPHMRNDDVAKGFGVSAATMAAKSKIICEGLELIPMHPSWCVPSMLEDNPLVWMVQTTDGLIIDLRHAPREVQEEAYKKGMIPFIPADREKEGPDGTEAVGRPGAEDAGNAEPKSESGHLPLFPDGQDGSEGPQVESETDMAAPEGTYRGENAQGPRIEAILGDDEEMDLDEEAGVFYKHLKANLRLPCEVTGIEDFRWEEPYVLGVWDEQEYERLKKTQPSYSDRFELIEIAQGEYSEWMLFSEDDIAAHVRRTSDGREFCLGLAELEATDEKSPNYRLIHDYCVWFVNNR</sequence>
<dbReference type="EMBL" id="LAZR01010498">
    <property type="protein sequence ID" value="KKM66592.1"/>
    <property type="molecule type" value="Genomic_DNA"/>
</dbReference>
<dbReference type="InterPro" id="IPR045651">
    <property type="entry name" value="DUF6398"/>
</dbReference>
<dbReference type="Pfam" id="PF19935">
    <property type="entry name" value="DUF6398"/>
    <property type="match status" value="1"/>
</dbReference>
<organism evidence="3">
    <name type="scientific">marine sediment metagenome</name>
    <dbReference type="NCBI Taxonomy" id="412755"/>
    <lineage>
        <taxon>unclassified sequences</taxon>
        <taxon>metagenomes</taxon>
        <taxon>ecological metagenomes</taxon>
    </lineage>
</organism>
<evidence type="ECO:0000313" key="3">
    <source>
        <dbReference type="EMBL" id="KKM66592.1"/>
    </source>
</evidence>
<feature type="region of interest" description="Disordered" evidence="1">
    <location>
        <begin position="168"/>
        <end position="239"/>
    </location>
</feature>
<feature type="domain" description="DUF6398" evidence="2">
    <location>
        <begin position="21"/>
        <end position="124"/>
    </location>
</feature>
<proteinExistence type="predicted"/>
<comment type="caution">
    <text evidence="3">The sequence shown here is derived from an EMBL/GenBank/DDBJ whole genome shotgun (WGS) entry which is preliminary data.</text>
</comment>
<accession>A0A0F9MBM4</accession>
<protein>
    <recommendedName>
        <fullName evidence="2">DUF6398 domain-containing protein</fullName>
    </recommendedName>
</protein>
<evidence type="ECO:0000259" key="2">
    <source>
        <dbReference type="Pfam" id="PF19935"/>
    </source>
</evidence>
<gene>
    <name evidence="3" type="ORF">LCGC14_1479640</name>
</gene>
<reference evidence="3" key="1">
    <citation type="journal article" date="2015" name="Nature">
        <title>Complex archaea that bridge the gap between prokaryotes and eukaryotes.</title>
        <authorList>
            <person name="Spang A."/>
            <person name="Saw J.H."/>
            <person name="Jorgensen S.L."/>
            <person name="Zaremba-Niedzwiedzka K."/>
            <person name="Martijn J."/>
            <person name="Lind A.E."/>
            <person name="van Eijk R."/>
            <person name="Schleper C."/>
            <person name="Guy L."/>
            <person name="Ettema T.J."/>
        </authorList>
    </citation>
    <scope>NUCLEOTIDE SEQUENCE</scope>
</reference>